<evidence type="ECO:0000313" key="6">
    <source>
        <dbReference type="Proteomes" id="UP001160334"/>
    </source>
</evidence>
<reference evidence="5 6" key="1">
    <citation type="submission" date="2023-04" db="EMBL/GenBank/DDBJ databases">
        <title>Forest soil microbial communities from Buena Vista Peninsula, Colon Province, Panama.</title>
        <authorList>
            <person name="Bouskill N."/>
        </authorList>
    </citation>
    <scope>NUCLEOTIDE SEQUENCE [LARGE SCALE GENOMIC DNA]</scope>
    <source>
        <strain evidence="5 6">CFH S0262</strain>
    </source>
</reference>
<dbReference type="InterPro" id="IPR058240">
    <property type="entry name" value="rSAM_sf"/>
</dbReference>
<dbReference type="Gene3D" id="3.20.20.70">
    <property type="entry name" value="Aldolase class I"/>
    <property type="match status" value="1"/>
</dbReference>
<dbReference type="EMBL" id="JARXVC010000036">
    <property type="protein sequence ID" value="MDH6285061.1"/>
    <property type="molecule type" value="Genomic_DNA"/>
</dbReference>
<evidence type="ECO:0000313" key="5">
    <source>
        <dbReference type="EMBL" id="MDH6285061.1"/>
    </source>
</evidence>
<keyword evidence="4" id="KW-0411">Iron-sulfur</keyword>
<keyword evidence="5" id="KW-0560">Oxidoreductase</keyword>
<dbReference type="GO" id="GO:0043365">
    <property type="term" value="F:[formate-C-acetyltransferase]-activating enzyme activity"/>
    <property type="evidence" value="ECO:0007669"/>
    <property type="project" value="UniProtKB-EC"/>
</dbReference>
<gene>
    <name evidence="5" type="ORF">M2280_006325</name>
</gene>
<dbReference type="Pfam" id="PF13353">
    <property type="entry name" value="Fer4_12"/>
    <property type="match status" value="1"/>
</dbReference>
<dbReference type="Proteomes" id="UP001160334">
    <property type="component" value="Unassembled WGS sequence"/>
</dbReference>
<accession>A0ABT6ML57</accession>
<dbReference type="SUPFAM" id="SSF102114">
    <property type="entry name" value="Radical SAM enzymes"/>
    <property type="match status" value="1"/>
</dbReference>
<keyword evidence="3" id="KW-0408">Iron</keyword>
<keyword evidence="1" id="KW-0949">S-adenosyl-L-methionine</keyword>
<protein>
    <submittedName>
        <fullName evidence="5">Anaerobic ribonucleoside-triphosphate reductase activating protein</fullName>
        <ecNumber evidence="5">1.97.1.4</ecNumber>
    </submittedName>
</protein>
<dbReference type="SFLD" id="SFLDS00029">
    <property type="entry name" value="Radical_SAM"/>
    <property type="match status" value="1"/>
</dbReference>
<sequence length="231" mass="25193">MGGGAVVTTMLLSRLHYPVTSLGFGRRAGIWFQGCTLHCRGCISRDTWPADRSTGTRVESVLAWLAGLDGVDGVTISGGEPTDQPESLRALLRGIDQWRRSRRTGDENTSKEVDVLLYSGRTAGELDCTLPWLKSSVDVLISGPFDQNLASDDPLRGSSNQVVDVCSDLGARRYPESSLVDRYSDQRRRIGVQVDMDTVWMVGIPLPGDLARLRAALAGRGVTLDRTSWLS</sequence>
<dbReference type="InterPro" id="IPR013785">
    <property type="entry name" value="Aldolase_TIM"/>
</dbReference>
<name>A0ABT6ML57_9NOCA</name>
<dbReference type="EC" id="1.97.1.4" evidence="5"/>
<organism evidence="5 6">
    <name type="scientific">Prescottella agglutinans</name>
    <dbReference type="NCBI Taxonomy" id="1644129"/>
    <lineage>
        <taxon>Bacteria</taxon>
        <taxon>Bacillati</taxon>
        <taxon>Actinomycetota</taxon>
        <taxon>Actinomycetes</taxon>
        <taxon>Mycobacteriales</taxon>
        <taxon>Nocardiaceae</taxon>
        <taxon>Prescottella</taxon>
    </lineage>
</organism>
<dbReference type="InterPro" id="IPR007197">
    <property type="entry name" value="rSAM"/>
</dbReference>
<evidence type="ECO:0000256" key="1">
    <source>
        <dbReference type="ARBA" id="ARBA00022691"/>
    </source>
</evidence>
<evidence type="ECO:0000256" key="4">
    <source>
        <dbReference type="ARBA" id="ARBA00023014"/>
    </source>
</evidence>
<evidence type="ECO:0000256" key="2">
    <source>
        <dbReference type="ARBA" id="ARBA00022723"/>
    </source>
</evidence>
<proteinExistence type="predicted"/>
<comment type="caution">
    <text evidence="5">The sequence shown here is derived from an EMBL/GenBank/DDBJ whole genome shotgun (WGS) entry which is preliminary data.</text>
</comment>
<evidence type="ECO:0000256" key="3">
    <source>
        <dbReference type="ARBA" id="ARBA00023004"/>
    </source>
</evidence>
<keyword evidence="2" id="KW-0479">Metal-binding</keyword>
<keyword evidence="6" id="KW-1185">Reference proteome</keyword>